<evidence type="ECO:0000259" key="7">
    <source>
        <dbReference type="PROSITE" id="PS51007"/>
    </source>
</evidence>
<keyword evidence="6" id="KW-1133">Transmembrane helix</keyword>
<reference evidence="8" key="1">
    <citation type="journal article" date="2020" name="mSystems">
        <title>Genome- and Community-Level Interaction Insights into Carbon Utilization and Element Cycling Functions of Hydrothermarchaeota in Hydrothermal Sediment.</title>
        <authorList>
            <person name="Zhou Z."/>
            <person name="Liu Y."/>
            <person name="Xu W."/>
            <person name="Pan J."/>
            <person name="Luo Z.H."/>
            <person name="Li M."/>
        </authorList>
    </citation>
    <scope>NUCLEOTIDE SEQUENCE [LARGE SCALE GENOMIC DNA]</scope>
    <source>
        <strain evidence="8">SpSt-508</strain>
    </source>
</reference>
<keyword evidence="3 4" id="KW-0408">Iron</keyword>
<dbReference type="InterPro" id="IPR009056">
    <property type="entry name" value="Cyt_c-like_dom"/>
</dbReference>
<keyword evidence="2 4" id="KW-0479">Metal-binding</keyword>
<comment type="caution">
    <text evidence="8">The sequence shown here is derived from an EMBL/GenBank/DDBJ whole genome shotgun (WGS) entry which is preliminary data.</text>
</comment>
<protein>
    <submittedName>
        <fullName evidence="8">C-type cytochrome</fullName>
    </submittedName>
</protein>
<name>A0A7C4LMP0_9PLAN</name>
<evidence type="ECO:0000256" key="3">
    <source>
        <dbReference type="ARBA" id="ARBA00023004"/>
    </source>
</evidence>
<evidence type="ECO:0000256" key="2">
    <source>
        <dbReference type="ARBA" id="ARBA00022723"/>
    </source>
</evidence>
<evidence type="ECO:0000256" key="5">
    <source>
        <dbReference type="SAM" id="MobiDB-lite"/>
    </source>
</evidence>
<dbReference type="GO" id="GO:0004130">
    <property type="term" value="F:cytochrome-c peroxidase activity"/>
    <property type="evidence" value="ECO:0007669"/>
    <property type="project" value="TreeGrafter"/>
</dbReference>
<evidence type="ECO:0000256" key="1">
    <source>
        <dbReference type="ARBA" id="ARBA00022617"/>
    </source>
</evidence>
<dbReference type="GO" id="GO:0020037">
    <property type="term" value="F:heme binding"/>
    <property type="evidence" value="ECO:0007669"/>
    <property type="project" value="InterPro"/>
</dbReference>
<feature type="region of interest" description="Disordered" evidence="5">
    <location>
        <begin position="16"/>
        <end position="38"/>
    </location>
</feature>
<dbReference type="InterPro" id="IPR051395">
    <property type="entry name" value="Cytochrome_c_Peroxidase/MauG"/>
</dbReference>
<evidence type="ECO:0000313" key="8">
    <source>
        <dbReference type="EMBL" id="HGT40535.1"/>
    </source>
</evidence>
<accession>A0A7C4LMP0</accession>
<keyword evidence="1 4" id="KW-0349">Heme</keyword>
<sequence length="478" mass="52213">MAPTPDRLQFLNSQLARARSQDGPPQVPRGTVSGEEQLGDNLPEDLLWLEEPLPPLVERAWWTKWASCRWIGSASVAAAVVMIGMAAAGMWRGPTADDVKAGEALFTHQWAPHDAWAAEGGDGLGPVFNARSCAECHFQGGTGGGGALKHNVAAIEVLPTIGHPYPLNGVIHAFALDENLRESRESVRERFPIIPKGMTITVCSQPLRKDYDPLRHHSINSPTLFGSGVIDRISDATLRMQRAAQTVAGVRREIRGDFSNPISGRLRVLPDGRIGKFGWKAQFATLEEFVAQACAVELGLSTPTRKQHVPKHHVEDLQARPDLDERQFHQLVAFVAALPAPREVLPADQSERALALRGKEVFVSIGCADCHTPNVGSAEGVYSDFCLHEITDRQTTGYIEEPDVPVPEEYPLGAEWKTPPLWGVAQTAPYLHDGSAPTLEAAIEAHAGQARGVRAKYRKLPPVDRLAVIRFLETLTME</sequence>
<proteinExistence type="predicted"/>
<dbReference type="PANTHER" id="PTHR30600:SF4">
    <property type="entry name" value="CYTOCHROME C DOMAIN-CONTAINING PROTEIN"/>
    <property type="match status" value="1"/>
</dbReference>
<dbReference type="EMBL" id="DSVQ01000018">
    <property type="protein sequence ID" value="HGT40535.1"/>
    <property type="molecule type" value="Genomic_DNA"/>
</dbReference>
<keyword evidence="6" id="KW-0812">Transmembrane</keyword>
<feature type="transmembrane region" description="Helical" evidence="6">
    <location>
        <begin position="70"/>
        <end position="91"/>
    </location>
</feature>
<dbReference type="InterPro" id="IPR036909">
    <property type="entry name" value="Cyt_c-like_dom_sf"/>
</dbReference>
<dbReference type="GO" id="GO:0046872">
    <property type="term" value="F:metal ion binding"/>
    <property type="evidence" value="ECO:0007669"/>
    <property type="project" value="UniProtKB-KW"/>
</dbReference>
<dbReference type="PANTHER" id="PTHR30600">
    <property type="entry name" value="CYTOCHROME C PEROXIDASE-RELATED"/>
    <property type="match status" value="1"/>
</dbReference>
<dbReference type="Gene3D" id="1.10.760.10">
    <property type="entry name" value="Cytochrome c-like domain"/>
    <property type="match status" value="1"/>
</dbReference>
<dbReference type="GO" id="GO:0009055">
    <property type="term" value="F:electron transfer activity"/>
    <property type="evidence" value="ECO:0007669"/>
    <property type="project" value="InterPro"/>
</dbReference>
<gene>
    <name evidence="8" type="ORF">ENS64_14920</name>
</gene>
<keyword evidence="6" id="KW-0472">Membrane</keyword>
<evidence type="ECO:0000256" key="6">
    <source>
        <dbReference type="SAM" id="Phobius"/>
    </source>
</evidence>
<dbReference type="PROSITE" id="PS51007">
    <property type="entry name" value="CYTC"/>
    <property type="match status" value="1"/>
</dbReference>
<evidence type="ECO:0000256" key="4">
    <source>
        <dbReference type="PROSITE-ProRule" id="PRU00433"/>
    </source>
</evidence>
<feature type="domain" description="Cytochrome c" evidence="7">
    <location>
        <begin position="353"/>
        <end position="476"/>
    </location>
</feature>
<dbReference type="Pfam" id="PF06537">
    <property type="entry name" value="DHOR"/>
    <property type="match status" value="1"/>
</dbReference>
<organism evidence="8">
    <name type="scientific">Schlesneria paludicola</name>
    <dbReference type="NCBI Taxonomy" id="360056"/>
    <lineage>
        <taxon>Bacteria</taxon>
        <taxon>Pseudomonadati</taxon>
        <taxon>Planctomycetota</taxon>
        <taxon>Planctomycetia</taxon>
        <taxon>Planctomycetales</taxon>
        <taxon>Planctomycetaceae</taxon>
        <taxon>Schlesneria</taxon>
    </lineage>
</organism>
<dbReference type="InterPro" id="IPR010538">
    <property type="entry name" value="DHOR"/>
</dbReference>
<dbReference type="AlphaFoldDB" id="A0A7C4LMP0"/>
<dbReference type="SUPFAM" id="SSF46626">
    <property type="entry name" value="Cytochrome c"/>
    <property type="match status" value="2"/>
</dbReference>